<proteinExistence type="inferred from homology"/>
<keyword evidence="5" id="KW-1133">Transmembrane helix</keyword>
<dbReference type="PROSITE" id="PS50915">
    <property type="entry name" value="CRYSTALLIN_BETA_GAMMA"/>
    <property type="match status" value="3"/>
</dbReference>
<dbReference type="GeneID" id="115822077"/>
<dbReference type="PANTHER" id="PTHR11818">
    <property type="entry name" value="BETA/GAMMA CRYSTALLIN"/>
    <property type="match status" value="1"/>
</dbReference>
<keyword evidence="4" id="KW-0677">Repeat</keyword>
<dbReference type="GO" id="GO:0005212">
    <property type="term" value="F:structural constituent of eye lens"/>
    <property type="evidence" value="ECO:0007669"/>
    <property type="project" value="UniProtKB-KW"/>
</dbReference>
<comment type="similarity">
    <text evidence="2">Belongs to the beta/gamma-crystallin family.</text>
</comment>
<dbReference type="FunFam" id="2.60.20.10:FF:000001">
    <property type="entry name" value="Crystallin gamma S"/>
    <property type="match status" value="1"/>
</dbReference>
<dbReference type="GO" id="GO:0007601">
    <property type="term" value="P:visual perception"/>
    <property type="evidence" value="ECO:0007669"/>
    <property type="project" value="TreeGrafter"/>
</dbReference>
<keyword evidence="5" id="KW-0472">Membrane</keyword>
<dbReference type="InterPro" id="IPR001064">
    <property type="entry name" value="Beta/gamma_crystallin"/>
</dbReference>
<evidence type="ECO:0000256" key="1">
    <source>
        <dbReference type="ARBA" id="ARBA00003689"/>
    </source>
</evidence>
<dbReference type="Proteomes" id="UP000504632">
    <property type="component" value="Chromosome 10"/>
</dbReference>
<feature type="domain" description="Beta/gamma crystallin 'Greek key'" evidence="6">
    <location>
        <begin position="148"/>
        <end position="190"/>
    </location>
</feature>
<dbReference type="PRINTS" id="PR01367">
    <property type="entry name" value="BGCRYSTALLIN"/>
</dbReference>
<dbReference type="FunFam" id="2.60.20.10:FF:000003">
    <property type="entry name" value="Crystallin gamma S"/>
    <property type="match status" value="1"/>
</dbReference>
<organism evidence="7 8">
    <name type="scientific">Chanos chanos</name>
    <name type="common">Milkfish</name>
    <name type="synonym">Mugil chanos</name>
    <dbReference type="NCBI Taxonomy" id="29144"/>
    <lineage>
        <taxon>Eukaryota</taxon>
        <taxon>Metazoa</taxon>
        <taxon>Chordata</taxon>
        <taxon>Craniata</taxon>
        <taxon>Vertebrata</taxon>
        <taxon>Euteleostomi</taxon>
        <taxon>Actinopterygii</taxon>
        <taxon>Neopterygii</taxon>
        <taxon>Teleostei</taxon>
        <taxon>Ostariophysi</taxon>
        <taxon>Gonorynchiformes</taxon>
        <taxon>Chanidae</taxon>
        <taxon>Chanos</taxon>
    </lineage>
</organism>
<sequence length="193" mass="22859">MTSNVTNFSNSVIFSLILFPLQVIFYEDRNFQGRSYECSSDCSDMSTYLSRCSSCKVESGCFVVYDRPNYMGNQYFIRRGDYADYLCMGINESIRSCRVIPPHRGPFRLRVYERENYAGQMHELSEDCESFQDRFHMSDCQSCHVMDGHWLMYEQPHYRGRMMYLRPGEYRSFRDLGVGEMRFSSVRRITDTC</sequence>
<dbReference type="PANTHER" id="PTHR11818:SF139">
    <property type="entry name" value="CRYSTALLIN, GAMMA M1-RELATED"/>
    <property type="match status" value="1"/>
</dbReference>
<accession>A0A6J2WDY6</accession>
<gene>
    <name evidence="8" type="primary">LOC115822077</name>
</gene>
<name>A0A6J2WDY6_CHACN</name>
<feature type="transmembrane region" description="Helical" evidence="5">
    <location>
        <begin position="6"/>
        <end position="26"/>
    </location>
</feature>
<evidence type="ECO:0000313" key="8">
    <source>
        <dbReference type="RefSeq" id="XP_030641591.1"/>
    </source>
</evidence>
<dbReference type="InterPro" id="IPR050252">
    <property type="entry name" value="Beta/Gamma-Crystallin"/>
</dbReference>
<evidence type="ECO:0000256" key="4">
    <source>
        <dbReference type="ARBA" id="ARBA00022737"/>
    </source>
</evidence>
<dbReference type="OrthoDB" id="8407241at2759"/>
<dbReference type="Pfam" id="PF00030">
    <property type="entry name" value="Crystall"/>
    <property type="match status" value="2"/>
</dbReference>
<feature type="domain" description="Beta/gamma crystallin 'Greek key'" evidence="6">
    <location>
        <begin position="60"/>
        <end position="101"/>
    </location>
</feature>
<feature type="domain" description="Beta/gamma crystallin 'Greek key'" evidence="6">
    <location>
        <begin position="21"/>
        <end position="59"/>
    </location>
</feature>
<reference evidence="8" key="1">
    <citation type="submission" date="2025-08" db="UniProtKB">
        <authorList>
            <consortium name="RefSeq"/>
        </authorList>
    </citation>
    <scope>IDENTIFICATION</scope>
</reference>
<keyword evidence="3" id="KW-0273">Eye lens protein</keyword>
<comment type="function">
    <text evidence="1">Crystallins are the dominant structural components of the vertebrate eye lens.</text>
</comment>
<protein>
    <submittedName>
        <fullName evidence="8">Gamma-crystallin M3-like</fullName>
    </submittedName>
</protein>
<evidence type="ECO:0000259" key="6">
    <source>
        <dbReference type="PROSITE" id="PS50915"/>
    </source>
</evidence>
<evidence type="ECO:0000256" key="3">
    <source>
        <dbReference type="ARBA" id="ARBA00022613"/>
    </source>
</evidence>
<dbReference type="AlphaFoldDB" id="A0A6J2WDY6"/>
<dbReference type="InterPro" id="IPR011024">
    <property type="entry name" value="G_crystallin-like"/>
</dbReference>
<dbReference type="SUPFAM" id="SSF49695">
    <property type="entry name" value="gamma-Crystallin-like"/>
    <property type="match status" value="1"/>
</dbReference>
<keyword evidence="7" id="KW-1185">Reference proteome</keyword>
<keyword evidence="5" id="KW-0812">Transmembrane</keyword>
<evidence type="ECO:0000256" key="2">
    <source>
        <dbReference type="ARBA" id="ARBA00009646"/>
    </source>
</evidence>
<evidence type="ECO:0000313" key="7">
    <source>
        <dbReference type="Proteomes" id="UP000504632"/>
    </source>
</evidence>
<dbReference type="SMART" id="SM00247">
    <property type="entry name" value="XTALbg"/>
    <property type="match status" value="2"/>
</dbReference>
<dbReference type="InParanoid" id="A0A6J2WDY6"/>
<dbReference type="Gene3D" id="2.60.20.10">
    <property type="entry name" value="Crystallins"/>
    <property type="match status" value="2"/>
</dbReference>
<dbReference type="RefSeq" id="XP_030641591.1">
    <property type="nucleotide sequence ID" value="XM_030785731.1"/>
</dbReference>
<evidence type="ECO:0000256" key="5">
    <source>
        <dbReference type="SAM" id="Phobius"/>
    </source>
</evidence>
<dbReference type="GO" id="GO:0002088">
    <property type="term" value="P:lens development in camera-type eye"/>
    <property type="evidence" value="ECO:0007669"/>
    <property type="project" value="TreeGrafter"/>
</dbReference>